<comment type="caution">
    <text evidence="1">The sequence shown here is derived from an EMBL/GenBank/DDBJ whole genome shotgun (WGS) entry which is preliminary data.</text>
</comment>
<evidence type="ECO:0000313" key="2">
    <source>
        <dbReference type="Proteomes" id="UP000800235"/>
    </source>
</evidence>
<protein>
    <submittedName>
        <fullName evidence="1">Uncharacterized protein</fullName>
    </submittedName>
</protein>
<accession>A0A9P4U1S7</accession>
<organism evidence="1 2">
    <name type="scientific">Tothia fuscella</name>
    <dbReference type="NCBI Taxonomy" id="1048955"/>
    <lineage>
        <taxon>Eukaryota</taxon>
        <taxon>Fungi</taxon>
        <taxon>Dikarya</taxon>
        <taxon>Ascomycota</taxon>
        <taxon>Pezizomycotina</taxon>
        <taxon>Dothideomycetes</taxon>
        <taxon>Pleosporomycetidae</taxon>
        <taxon>Venturiales</taxon>
        <taxon>Cylindrosympodiaceae</taxon>
        <taxon>Tothia</taxon>
    </lineage>
</organism>
<gene>
    <name evidence="1" type="ORF">EJ08DRAFT_646604</name>
</gene>
<sequence length="262" mass="29742">MQRTNTTNTATFDLPLPEKATFVFKSSPPSSPNTIHITISPSGTWRMPYHWHPSETANTTVAACQRVTCLSGYLHVYVASGISSNYDELGFEGMTVNFAPGERISWDLSETGTDHQQVPPTAELVADHTLWRNYCGAILDKDIFPQLASTPTSLKVLFAFLDFLPLWRTKLLNLMLSIQLQAIFFTHDFHVYHGYIPVTWPWISQPFGGRPPAWAKRLQLQSMVLMARTVMMTAYYTGTLFLGMKGDYPEYTPPRNRRDDKK</sequence>
<evidence type="ECO:0000313" key="1">
    <source>
        <dbReference type="EMBL" id="KAF2434150.1"/>
    </source>
</evidence>
<proteinExistence type="predicted"/>
<dbReference type="AlphaFoldDB" id="A0A9P4U1S7"/>
<dbReference type="EMBL" id="MU007017">
    <property type="protein sequence ID" value="KAF2434150.1"/>
    <property type="molecule type" value="Genomic_DNA"/>
</dbReference>
<name>A0A9P4U1S7_9PEZI</name>
<dbReference type="OrthoDB" id="5372385at2759"/>
<keyword evidence="2" id="KW-1185">Reference proteome</keyword>
<dbReference type="Proteomes" id="UP000800235">
    <property type="component" value="Unassembled WGS sequence"/>
</dbReference>
<reference evidence="1" key="1">
    <citation type="journal article" date="2020" name="Stud. Mycol.">
        <title>101 Dothideomycetes genomes: a test case for predicting lifestyles and emergence of pathogens.</title>
        <authorList>
            <person name="Haridas S."/>
            <person name="Albert R."/>
            <person name="Binder M."/>
            <person name="Bloem J."/>
            <person name="Labutti K."/>
            <person name="Salamov A."/>
            <person name="Andreopoulos B."/>
            <person name="Baker S."/>
            <person name="Barry K."/>
            <person name="Bills G."/>
            <person name="Bluhm B."/>
            <person name="Cannon C."/>
            <person name="Castanera R."/>
            <person name="Culley D."/>
            <person name="Daum C."/>
            <person name="Ezra D."/>
            <person name="Gonzalez J."/>
            <person name="Henrissat B."/>
            <person name="Kuo A."/>
            <person name="Liang C."/>
            <person name="Lipzen A."/>
            <person name="Lutzoni F."/>
            <person name="Magnuson J."/>
            <person name="Mondo S."/>
            <person name="Nolan M."/>
            <person name="Ohm R."/>
            <person name="Pangilinan J."/>
            <person name="Park H.-J."/>
            <person name="Ramirez L."/>
            <person name="Alfaro M."/>
            <person name="Sun H."/>
            <person name="Tritt A."/>
            <person name="Yoshinaga Y."/>
            <person name="Zwiers L.-H."/>
            <person name="Turgeon B."/>
            <person name="Goodwin S."/>
            <person name="Spatafora J."/>
            <person name="Crous P."/>
            <person name="Grigoriev I."/>
        </authorList>
    </citation>
    <scope>NUCLEOTIDE SEQUENCE</scope>
    <source>
        <strain evidence="1">CBS 130266</strain>
    </source>
</reference>